<evidence type="ECO:0000256" key="1">
    <source>
        <dbReference type="ARBA" id="ARBA00004496"/>
    </source>
</evidence>
<dbReference type="GO" id="GO:0016787">
    <property type="term" value="F:hydrolase activity"/>
    <property type="evidence" value="ECO:0007669"/>
    <property type="project" value="UniProtKB-KW"/>
</dbReference>
<dbReference type="GO" id="GO:0003678">
    <property type="term" value="F:DNA helicase activity"/>
    <property type="evidence" value="ECO:0007669"/>
    <property type="project" value="TreeGrafter"/>
</dbReference>
<evidence type="ECO:0000256" key="2">
    <source>
        <dbReference type="ARBA" id="ARBA00022490"/>
    </source>
</evidence>
<dbReference type="SUPFAM" id="SSF141259">
    <property type="entry name" value="CarD-like"/>
    <property type="match status" value="1"/>
</dbReference>
<evidence type="ECO:0000256" key="8">
    <source>
        <dbReference type="ARBA" id="ARBA00023125"/>
    </source>
</evidence>
<dbReference type="GO" id="GO:0003684">
    <property type="term" value="F:damaged DNA binding"/>
    <property type="evidence" value="ECO:0007669"/>
    <property type="project" value="InterPro"/>
</dbReference>
<reference evidence="16 17" key="1">
    <citation type="submission" date="2014-04" db="EMBL/GenBank/DDBJ databases">
        <title>The Genome Sequence of Thermoanaerobaculum aquaticum MP-01, The First Cultivated Group 23 Acidobacterium.</title>
        <authorList>
            <person name="Stamps B.W."/>
            <person name="Losey N.A."/>
            <person name="Lawson P.A."/>
            <person name="Stevenson B.S."/>
        </authorList>
    </citation>
    <scope>NUCLEOTIDE SEQUENCE [LARGE SCALE GENOMIC DNA]</scope>
    <source>
        <strain evidence="16 17">MP-01</strain>
    </source>
</reference>
<dbReference type="InterPro" id="IPR047112">
    <property type="entry name" value="RecG/Mfd"/>
</dbReference>
<dbReference type="EC" id="3.6.4.-" evidence="13"/>
<dbReference type="InterPro" id="IPR005118">
    <property type="entry name" value="TRCF_C"/>
</dbReference>
<dbReference type="Gene3D" id="3.90.1150.50">
    <property type="entry name" value="Transcription-repair-coupling factor, D7 domain"/>
    <property type="match status" value="1"/>
</dbReference>
<evidence type="ECO:0000256" key="4">
    <source>
        <dbReference type="ARBA" id="ARBA00022763"/>
    </source>
</evidence>
<comment type="similarity">
    <text evidence="11 13">In the C-terminal section; belongs to the helicase family. RecG subfamily.</text>
</comment>
<dbReference type="GO" id="GO:0000716">
    <property type="term" value="P:transcription-coupled nucleotide-excision repair, DNA damage recognition"/>
    <property type="evidence" value="ECO:0007669"/>
    <property type="project" value="UniProtKB-UniRule"/>
</dbReference>
<dbReference type="Gene3D" id="3.30.2060.10">
    <property type="entry name" value="Penicillin-binding protein 1b domain"/>
    <property type="match status" value="1"/>
</dbReference>
<dbReference type="Gene3D" id="3.40.50.300">
    <property type="entry name" value="P-loop containing nucleotide triphosphate hydrolases"/>
    <property type="match status" value="2"/>
</dbReference>
<organism evidence="16 17">
    <name type="scientific">Thermoanaerobaculum aquaticum</name>
    <dbReference type="NCBI Taxonomy" id="1312852"/>
    <lineage>
        <taxon>Bacteria</taxon>
        <taxon>Pseudomonadati</taxon>
        <taxon>Acidobacteriota</taxon>
        <taxon>Thermoanaerobaculia</taxon>
        <taxon>Thermoanaerobaculales</taxon>
        <taxon>Thermoanaerobaculaceae</taxon>
        <taxon>Thermoanaerobaculum</taxon>
    </lineage>
</organism>
<evidence type="ECO:0000313" key="17">
    <source>
        <dbReference type="Proteomes" id="UP000027284"/>
    </source>
</evidence>
<dbReference type="PANTHER" id="PTHR47964">
    <property type="entry name" value="ATP-DEPENDENT DNA HELICASE HOMOLOG RECG, CHLOROPLASTIC"/>
    <property type="match status" value="1"/>
</dbReference>
<dbReference type="Pfam" id="PF17757">
    <property type="entry name" value="UvrB_inter"/>
    <property type="match status" value="1"/>
</dbReference>
<dbReference type="SUPFAM" id="SSF52540">
    <property type="entry name" value="P-loop containing nucleoside triphosphate hydrolases"/>
    <property type="match status" value="4"/>
</dbReference>
<dbReference type="GO" id="GO:0005524">
    <property type="term" value="F:ATP binding"/>
    <property type="evidence" value="ECO:0007669"/>
    <property type="project" value="UniProtKB-UniRule"/>
</dbReference>
<comment type="caution">
    <text evidence="16">The sequence shown here is derived from an EMBL/GenBank/DDBJ whole genome shotgun (WGS) entry which is preliminary data.</text>
</comment>
<gene>
    <name evidence="13" type="primary">mfd</name>
    <name evidence="16" type="ORF">EG19_00625</name>
</gene>
<dbReference type="InterPro" id="IPR041471">
    <property type="entry name" value="UvrB_inter"/>
</dbReference>
<dbReference type="SMART" id="SM01058">
    <property type="entry name" value="CarD_TRCF"/>
    <property type="match status" value="1"/>
</dbReference>
<feature type="domain" description="Helicase ATP-binding" evidence="14">
    <location>
        <begin position="592"/>
        <end position="753"/>
    </location>
</feature>
<comment type="similarity">
    <text evidence="10 13">In the N-terminal section; belongs to the UvrB family.</text>
</comment>
<name>A0A062XNF3_9BACT</name>
<dbReference type="InterPro" id="IPR003711">
    <property type="entry name" value="CarD-like/TRCF_RID"/>
</dbReference>
<dbReference type="Gene3D" id="3.40.50.11180">
    <property type="match status" value="1"/>
</dbReference>
<dbReference type="RefSeq" id="WP_053334903.1">
    <property type="nucleotide sequence ID" value="NZ_JMFG01000011.1"/>
</dbReference>
<dbReference type="GO" id="GO:0005737">
    <property type="term" value="C:cytoplasm"/>
    <property type="evidence" value="ECO:0007669"/>
    <property type="project" value="UniProtKB-SubCell"/>
</dbReference>
<dbReference type="Gene3D" id="2.40.10.170">
    <property type="match status" value="1"/>
</dbReference>
<evidence type="ECO:0000256" key="11">
    <source>
        <dbReference type="ARBA" id="ARBA00061399"/>
    </source>
</evidence>
<dbReference type="Proteomes" id="UP000027284">
    <property type="component" value="Unassembled WGS sequence"/>
</dbReference>
<dbReference type="Pfam" id="PF00271">
    <property type="entry name" value="Helicase_C"/>
    <property type="match status" value="1"/>
</dbReference>
<keyword evidence="7 13" id="KW-0067">ATP-binding</keyword>
<dbReference type="NCBIfam" id="TIGR00580">
    <property type="entry name" value="mfd"/>
    <property type="match status" value="1"/>
</dbReference>
<dbReference type="InterPro" id="IPR001650">
    <property type="entry name" value="Helicase_C-like"/>
</dbReference>
<dbReference type="Pfam" id="PF03461">
    <property type="entry name" value="TRCF"/>
    <property type="match status" value="1"/>
</dbReference>
<dbReference type="HAMAP" id="MF_00969">
    <property type="entry name" value="TRCF"/>
    <property type="match status" value="1"/>
</dbReference>
<evidence type="ECO:0000259" key="14">
    <source>
        <dbReference type="PROSITE" id="PS51192"/>
    </source>
</evidence>
<keyword evidence="5 13" id="KW-0378">Hydrolase</keyword>
<comment type="function">
    <text evidence="13">Couples transcription and DNA repair by recognizing RNA polymerase (RNAP) stalled at DNA lesions. Mediates ATP-dependent release of RNAP and its truncated transcript from the DNA, and recruitment of nucleotide excision repair machinery to the damaged site.</text>
</comment>
<dbReference type="InterPro" id="IPR004576">
    <property type="entry name" value="Mfd"/>
</dbReference>
<keyword evidence="3 13" id="KW-0547">Nucleotide-binding</keyword>
<keyword evidence="2 13" id="KW-0963">Cytoplasm</keyword>
<dbReference type="SMART" id="SM00490">
    <property type="entry name" value="HELICc"/>
    <property type="match status" value="1"/>
</dbReference>
<accession>A0A062XNF3</accession>
<evidence type="ECO:0000256" key="6">
    <source>
        <dbReference type="ARBA" id="ARBA00022806"/>
    </source>
</evidence>
<keyword evidence="6" id="KW-0347">Helicase</keyword>
<comment type="subcellular location">
    <subcellularLocation>
        <location evidence="1 13">Cytoplasm</location>
    </subcellularLocation>
</comment>
<keyword evidence="17" id="KW-1185">Reference proteome</keyword>
<dbReference type="PROSITE" id="PS51194">
    <property type="entry name" value="HELICASE_CTER"/>
    <property type="match status" value="1"/>
</dbReference>
<dbReference type="InterPro" id="IPR027417">
    <property type="entry name" value="P-loop_NTPase"/>
</dbReference>
<evidence type="ECO:0000256" key="3">
    <source>
        <dbReference type="ARBA" id="ARBA00022741"/>
    </source>
</evidence>
<dbReference type="FunFam" id="3.40.50.300:FF:000546">
    <property type="entry name" value="Transcription-repair-coupling factor"/>
    <property type="match status" value="1"/>
</dbReference>
<keyword evidence="8 13" id="KW-0238">DNA-binding</keyword>
<dbReference type="SUPFAM" id="SSF143517">
    <property type="entry name" value="TRCF domain-like"/>
    <property type="match status" value="1"/>
</dbReference>
<proteinExistence type="inferred from homology"/>
<evidence type="ECO:0000256" key="13">
    <source>
        <dbReference type="HAMAP-Rule" id="MF_00969"/>
    </source>
</evidence>
<evidence type="ECO:0000259" key="15">
    <source>
        <dbReference type="PROSITE" id="PS51194"/>
    </source>
</evidence>
<evidence type="ECO:0000256" key="10">
    <source>
        <dbReference type="ARBA" id="ARBA00061104"/>
    </source>
</evidence>
<keyword evidence="9 13" id="KW-0234">DNA repair</keyword>
<evidence type="ECO:0000256" key="12">
    <source>
        <dbReference type="ARBA" id="ARBA00070128"/>
    </source>
</evidence>
<dbReference type="CDD" id="cd17991">
    <property type="entry name" value="DEXHc_TRCF"/>
    <property type="match status" value="1"/>
</dbReference>
<feature type="domain" description="Helicase C-terminal" evidence="15">
    <location>
        <begin position="774"/>
        <end position="928"/>
    </location>
</feature>
<dbReference type="GO" id="GO:0006355">
    <property type="term" value="P:regulation of DNA-templated transcription"/>
    <property type="evidence" value="ECO:0007669"/>
    <property type="project" value="UniProtKB-UniRule"/>
</dbReference>
<sequence>MSRFPLLQEALNVLGATSPQRVVGVCPGARVLGVELLLGQKEKAVVVVPTPSDALELAASYGLFFPQHPAAALPAHMLLPYAPQGTPLAATAEAVTALLRWAEGGLSRLVVPARLLPLPFPRPESLLARVRRFVPGEPLDLQELAGFLREEGWHRVEVVEEAGEFALRGEVLDLGTTDGFFRLVVDVDRLETIRAFNPESQRSVEERGELQLSPMSLFPTNPRVRTRAAEHWEKQGFPFLAEMLREGVANPVVAPFAAVGEACGHPWELSEALVVVEPADVEAELARAWTALTKAHETACRQLPLPPPEAWLHPPTELLEKLGKAPVVEELESGNRPNPLRLVTQPAPQLASHPQLLLQELRRGLAERMAQVLVAGSPGEAQRLAHLLRDQELPFREGFPEAGGIGIVHGTLGHGFLWPQAHLAVFGRQDLTNLPKAPPRSRTLAQVLFDIRDLKVGDFVVHRDHGIGKFLGFRTVTLDGSKHECVELEYAGGAKLLVPMERADLLEKYTAGEAAAPRLDRLGGSTWKATKSRVKKALKDLAEELLRVAAARELTPGYAFSKDGPWQKEFEAAFEWELTPDQEQAVAEVKRDMESPRPMDRLLVGDVGYGKTEVAMRAAFKAVMDGKQVAFLAPTTVLAEQHYRTFLRRFAGFPVEIRMLSRFLPAAEQKAVLAGLAEGSVDIVIGTHRLLAKDVRFRDLGLLIVDEEQRFGVAQKEKLKKLKANVDVLAMSATPIPRTLNLGLLGLRDVSIIETPPRDRLAVQTHVVPFNPEVIREAISFELSRQGQVFFVHNRVASLPAMAKLVRELVPEARVVVAHGQMSERELERAMDAFVEHRADVLVATAIVENGLDIPNANTLIVNRADRFGLSQLYQLRGRVGRSDRLAFAYLLIPEEAALSQTARSRLAAILEFADLGAGFRLAARDLEIRGAGNILGAEQHGHMEAVGYETYCRLLEEAVAELKGQALPEEAPAVELHLGLDIRIPETYVAEEALRLSLYRRVAAARTPAQLESLAEELADRFGPLPQPVRNLLELQKLRQMAQAHRIRRIRRTPSGLELTLDPAAPTSHDLALRLLARFPGSRLTPSGQVLLPPLGPGELLQAVA</sequence>
<dbReference type="AlphaFoldDB" id="A0A062XNF3"/>
<dbReference type="SMART" id="SM00487">
    <property type="entry name" value="DEXDc"/>
    <property type="match status" value="1"/>
</dbReference>
<evidence type="ECO:0000256" key="7">
    <source>
        <dbReference type="ARBA" id="ARBA00022840"/>
    </source>
</evidence>
<dbReference type="InterPro" id="IPR037235">
    <property type="entry name" value="TRCF-like_C_D7"/>
</dbReference>
<evidence type="ECO:0000256" key="9">
    <source>
        <dbReference type="ARBA" id="ARBA00023204"/>
    </source>
</evidence>
<dbReference type="PANTHER" id="PTHR47964:SF1">
    <property type="entry name" value="ATP-DEPENDENT DNA HELICASE HOMOLOG RECG, CHLOROPLASTIC"/>
    <property type="match status" value="1"/>
</dbReference>
<keyword evidence="4 13" id="KW-0227">DNA damage</keyword>
<dbReference type="Pfam" id="PF02559">
    <property type="entry name" value="CarD_TRCF_RID"/>
    <property type="match status" value="1"/>
</dbReference>
<dbReference type="InterPro" id="IPR011545">
    <property type="entry name" value="DEAD/DEAH_box_helicase_dom"/>
</dbReference>
<dbReference type="InterPro" id="IPR036101">
    <property type="entry name" value="CarD-like/TRCF_RID_sf"/>
</dbReference>
<dbReference type="OrthoDB" id="9804325at2"/>
<evidence type="ECO:0000256" key="5">
    <source>
        <dbReference type="ARBA" id="ARBA00022801"/>
    </source>
</evidence>
<dbReference type="EMBL" id="JMFG01000011">
    <property type="protein sequence ID" value="KDA54107.1"/>
    <property type="molecule type" value="Genomic_DNA"/>
</dbReference>
<dbReference type="Pfam" id="PF00270">
    <property type="entry name" value="DEAD"/>
    <property type="match status" value="1"/>
</dbReference>
<protein>
    <recommendedName>
        <fullName evidence="12 13">Transcription-repair-coupling factor</fullName>
        <shortName evidence="13">TRCF</shortName>
        <ecNumber evidence="13">3.6.4.-</ecNumber>
    </recommendedName>
</protein>
<dbReference type="InterPro" id="IPR014001">
    <property type="entry name" value="Helicase_ATP-bd"/>
</dbReference>
<dbReference type="PROSITE" id="PS51192">
    <property type="entry name" value="HELICASE_ATP_BIND_1"/>
    <property type="match status" value="1"/>
</dbReference>
<dbReference type="STRING" id="1312852.EG19_00625"/>
<dbReference type="SMART" id="SM00982">
    <property type="entry name" value="TRCF"/>
    <property type="match status" value="1"/>
</dbReference>
<evidence type="ECO:0000313" key="16">
    <source>
        <dbReference type="EMBL" id="KDA54107.1"/>
    </source>
</evidence>